<dbReference type="Proteomes" id="UP000178198">
    <property type="component" value="Chromosome"/>
</dbReference>
<dbReference type="OrthoDB" id="1399177at2"/>
<gene>
    <name evidence="2" type="ORF">BIW12_13645</name>
</gene>
<keyword evidence="1" id="KW-0732">Signal</keyword>
<organism evidence="2 3">
    <name type="scientific">Flavobacterium commune</name>
    <dbReference type="NCBI Taxonomy" id="1306519"/>
    <lineage>
        <taxon>Bacteria</taxon>
        <taxon>Pseudomonadati</taxon>
        <taxon>Bacteroidota</taxon>
        <taxon>Flavobacteriia</taxon>
        <taxon>Flavobacteriales</taxon>
        <taxon>Flavobacteriaceae</taxon>
        <taxon>Flavobacterium</taxon>
    </lineage>
</organism>
<evidence type="ECO:0008006" key="4">
    <source>
        <dbReference type="Google" id="ProtNLM"/>
    </source>
</evidence>
<evidence type="ECO:0000256" key="1">
    <source>
        <dbReference type="SAM" id="SignalP"/>
    </source>
</evidence>
<dbReference type="InterPro" id="IPR046219">
    <property type="entry name" value="DUF6252"/>
</dbReference>
<evidence type="ECO:0000313" key="3">
    <source>
        <dbReference type="Proteomes" id="UP000178198"/>
    </source>
</evidence>
<dbReference type="AlphaFoldDB" id="A0A1D9PCR7"/>
<dbReference type="EMBL" id="CP017774">
    <property type="protein sequence ID" value="APA00379.1"/>
    <property type="molecule type" value="Genomic_DNA"/>
</dbReference>
<feature type="chain" id="PRO_5009444593" description="Transferrin-binding protein B C-lobe/N-lobe beta barrel domain-containing protein" evidence="1">
    <location>
        <begin position="21"/>
        <end position="288"/>
    </location>
</feature>
<feature type="signal peptide" evidence="1">
    <location>
        <begin position="1"/>
        <end position="20"/>
    </location>
</feature>
<sequence length="288" mass="31149">MKIFKGKIQFAILFIVVLIASCTYEPVDGTVETVPGNSASGVFKADFNGNTWTAKETQAIISGNFIEISAINSKGEAFGIMIEGNTVGTYAANVNLVAYTPAGTEYGYWAINDDNPTENTGSIIITKIDTEKKTISGTFQFKGYWTDPDNPRAAIQFTNGSFKDIPYVTQEETNDVFTAKVGSANFAATDIFTAEINDFITIGALDANLNNLSIDIKNTLSTGSYTITNTLSGDVQGYYEDADDEYKAISGNITITSKTSDRIKGSFQFTTDGAIPFVITEGTFDVEY</sequence>
<reference evidence="2 3" key="1">
    <citation type="submission" date="2016-10" db="EMBL/GenBank/DDBJ databases">
        <title>Complete Genome Sequence of Flavobacterium sp. PK15.</title>
        <authorList>
            <person name="Ekwe A."/>
            <person name="Kim S.B."/>
        </authorList>
    </citation>
    <scope>NUCLEOTIDE SEQUENCE [LARGE SCALE GENOMIC DNA]</scope>
    <source>
        <strain evidence="2 3">PK15</strain>
    </source>
</reference>
<dbReference type="STRING" id="1306519.BIW12_13645"/>
<accession>A0A1D9PCR7</accession>
<dbReference type="KEGG" id="fcm:BIW12_13645"/>
<dbReference type="PROSITE" id="PS51257">
    <property type="entry name" value="PROKAR_LIPOPROTEIN"/>
    <property type="match status" value="1"/>
</dbReference>
<protein>
    <recommendedName>
        <fullName evidence="4">Transferrin-binding protein B C-lobe/N-lobe beta barrel domain-containing protein</fullName>
    </recommendedName>
</protein>
<dbReference type="RefSeq" id="WP_071185616.1">
    <property type="nucleotide sequence ID" value="NZ_CP017774.1"/>
</dbReference>
<dbReference type="Pfam" id="PF19765">
    <property type="entry name" value="DUF6252"/>
    <property type="match status" value="1"/>
</dbReference>
<keyword evidence="3" id="KW-1185">Reference proteome</keyword>
<evidence type="ECO:0000313" key="2">
    <source>
        <dbReference type="EMBL" id="APA00379.1"/>
    </source>
</evidence>
<proteinExistence type="predicted"/>
<name>A0A1D9PCR7_9FLAO</name>